<organism evidence="5 6">
    <name type="scientific">Meloidogyne graminicola</name>
    <dbReference type="NCBI Taxonomy" id="189291"/>
    <lineage>
        <taxon>Eukaryota</taxon>
        <taxon>Metazoa</taxon>
        <taxon>Ecdysozoa</taxon>
        <taxon>Nematoda</taxon>
        <taxon>Chromadorea</taxon>
        <taxon>Rhabditida</taxon>
        <taxon>Tylenchina</taxon>
        <taxon>Tylenchomorpha</taxon>
        <taxon>Tylenchoidea</taxon>
        <taxon>Meloidogynidae</taxon>
        <taxon>Meloidogyninae</taxon>
        <taxon>Meloidogyne</taxon>
    </lineage>
</organism>
<dbReference type="AlphaFoldDB" id="A0A8S9ZJF1"/>
<dbReference type="GO" id="GO:0031956">
    <property type="term" value="F:medium-chain fatty acid-CoA ligase activity"/>
    <property type="evidence" value="ECO:0007669"/>
    <property type="project" value="TreeGrafter"/>
</dbReference>
<dbReference type="Pfam" id="PF01182">
    <property type="entry name" value="Glucosamine_iso"/>
    <property type="match status" value="1"/>
</dbReference>
<comment type="similarity">
    <text evidence="1">Belongs to the ATP-dependent AMP-binding enzyme family.</text>
</comment>
<dbReference type="PANTHER" id="PTHR43201">
    <property type="entry name" value="ACYL-COA SYNTHETASE"/>
    <property type="match status" value="1"/>
</dbReference>
<dbReference type="NCBIfam" id="TIGR01198">
    <property type="entry name" value="pgl"/>
    <property type="match status" value="1"/>
</dbReference>
<gene>
    <name evidence="5" type="ORF">Mgra_00007174</name>
</gene>
<feature type="domain" description="AMP-dependent synthetase/ligase" evidence="2">
    <location>
        <begin position="8"/>
        <end position="98"/>
    </location>
</feature>
<keyword evidence="6" id="KW-1185">Reference proteome</keyword>
<dbReference type="PANTHER" id="PTHR43201:SF8">
    <property type="entry name" value="ACYL-COA SYNTHETASE FAMILY MEMBER 3"/>
    <property type="match status" value="1"/>
</dbReference>
<evidence type="ECO:0000259" key="4">
    <source>
        <dbReference type="Pfam" id="PF13193"/>
    </source>
</evidence>
<evidence type="ECO:0000259" key="2">
    <source>
        <dbReference type="Pfam" id="PF00501"/>
    </source>
</evidence>
<dbReference type="GO" id="GO:0006098">
    <property type="term" value="P:pentose-phosphate shunt"/>
    <property type="evidence" value="ECO:0007669"/>
    <property type="project" value="InterPro"/>
</dbReference>
<dbReference type="InterPro" id="IPR037171">
    <property type="entry name" value="NagB/RpiA_transferase-like"/>
</dbReference>
<accession>A0A8S9ZJF1</accession>
<feature type="domain" description="AMP-binding enzyme C-terminal" evidence="4">
    <location>
        <begin position="149"/>
        <end position="233"/>
    </location>
</feature>
<comment type="caution">
    <text evidence="5">The sequence shown here is derived from an EMBL/GenBank/DDBJ whole genome shotgun (WGS) entry which is preliminary data.</text>
</comment>
<dbReference type="InterPro" id="IPR005900">
    <property type="entry name" value="6-phosphogluconolactonase_DevB"/>
</dbReference>
<feature type="domain" description="Glucosamine/galactosamine-6-phosphate isomerase" evidence="3">
    <location>
        <begin position="301"/>
        <end position="505"/>
    </location>
</feature>
<dbReference type="Gene3D" id="3.40.50.1360">
    <property type="match status" value="1"/>
</dbReference>
<dbReference type="InterPro" id="IPR025110">
    <property type="entry name" value="AMP-bd_C"/>
</dbReference>
<dbReference type="InterPro" id="IPR045851">
    <property type="entry name" value="AMP-bd_C_sf"/>
</dbReference>
<name>A0A8S9ZJF1_9BILA</name>
<evidence type="ECO:0000313" key="6">
    <source>
        <dbReference type="Proteomes" id="UP000605970"/>
    </source>
</evidence>
<protein>
    <recommendedName>
        <fullName evidence="7">6-phosphogluconolactonase</fullName>
    </recommendedName>
</protein>
<dbReference type="Gene3D" id="3.40.50.12780">
    <property type="entry name" value="N-terminal domain of ligase-like"/>
    <property type="match status" value="1"/>
</dbReference>
<dbReference type="InterPro" id="IPR000873">
    <property type="entry name" value="AMP-dep_synth/lig_dom"/>
</dbReference>
<evidence type="ECO:0008006" key="7">
    <source>
        <dbReference type="Google" id="ProtNLM"/>
    </source>
</evidence>
<dbReference type="EMBL" id="JABEBT010000076">
    <property type="protein sequence ID" value="KAF7633485.1"/>
    <property type="molecule type" value="Genomic_DNA"/>
</dbReference>
<dbReference type="Proteomes" id="UP000605970">
    <property type="component" value="Unassembled WGS sequence"/>
</dbReference>
<dbReference type="Pfam" id="PF00501">
    <property type="entry name" value="AMP-binding"/>
    <property type="match status" value="1"/>
</dbReference>
<sequence>MVEHKGLNKESVKNMRVFISGSAQLTPNVFEKFEQMTGHRILERYGMTETLVSTSNPYEPIDERIAGSVGKAAKGVDVRINKEGVIEVKSPSLFKGYLNLPEKTKQEFTDDGFFITGDMGEKDDKGYIWIKGRQKDLIISGGMNVYPTEIEEVLTSLFGDRIKECAVIAVPHPDFGEAVVAICEASDSNKKYVTAEKYNVTDEEKQILKEKLAPYKIPKAFYFMNLPRNHLGKVQKNLLREMPQFKNIFQINILTLIGKNFLKFIKYPMTTNIDTHILQIDVHKVYCGNQFELLKENIFSILNNKSSNKNIFIGFSGGSMPQLIAPLLNELSDELISNLLLFPVDERLVPLNSEESNTGILLRALNKDRFENKILKISDDSNLLDCGFKMALEFENQLRSKNPKLNDKGFPIFDLLLLGIGPDGHTCSLFPNHPLLEEKNRWVAEIDNSPKPPPKRITLTLPVLNTAKNIIFIANGKSKAKIIVKILGNNNDSQSLLPPNLIERSEDQELIKWFLDEEAVADLNILNKYFKYI</sequence>
<dbReference type="OrthoDB" id="2962993at2759"/>
<dbReference type="GO" id="GO:0006631">
    <property type="term" value="P:fatty acid metabolic process"/>
    <property type="evidence" value="ECO:0007669"/>
    <property type="project" value="TreeGrafter"/>
</dbReference>
<dbReference type="InterPro" id="IPR006148">
    <property type="entry name" value="Glc/Gal-6P_isomerase"/>
</dbReference>
<dbReference type="SUPFAM" id="SSF56801">
    <property type="entry name" value="Acetyl-CoA synthetase-like"/>
    <property type="match status" value="1"/>
</dbReference>
<dbReference type="InterPro" id="IPR042099">
    <property type="entry name" value="ANL_N_sf"/>
</dbReference>
<dbReference type="SUPFAM" id="SSF100950">
    <property type="entry name" value="NagB/RpiA/CoA transferase-like"/>
    <property type="match status" value="1"/>
</dbReference>
<evidence type="ECO:0000259" key="3">
    <source>
        <dbReference type="Pfam" id="PF01182"/>
    </source>
</evidence>
<dbReference type="GO" id="GO:0005975">
    <property type="term" value="P:carbohydrate metabolic process"/>
    <property type="evidence" value="ECO:0007669"/>
    <property type="project" value="InterPro"/>
</dbReference>
<evidence type="ECO:0000313" key="5">
    <source>
        <dbReference type="EMBL" id="KAF7633485.1"/>
    </source>
</evidence>
<dbReference type="Gene3D" id="3.30.300.30">
    <property type="match status" value="1"/>
</dbReference>
<dbReference type="CDD" id="cd01400">
    <property type="entry name" value="6PGL"/>
    <property type="match status" value="1"/>
</dbReference>
<dbReference type="Pfam" id="PF13193">
    <property type="entry name" value="AMP-binding_C"/>
    <property type="match status" value="1"/>
</dbReference>
<reference evidence="5" key="1">
    <citation type="journal article" date="2020" name="Ecol. Evol.">
        <title>Genome structure and content of the rice root-knot nematode (Meloidogyne graminicola).</title>
        <authorList>
            <person name="Phan N.T."/>
            <person name="Danchin E.G.J."/>
            <person name="Klopp C."/>
            <person name="Perfus-Barbeoch L."/>
            <person name="Kozlowski D.K."/>
            <person name="Koutsovoulos G.D."/>
            <person name="Lopez-Roques C."/>
            <person name="Bouchez O."/>
            <person name="Zahm M."/>
            <person name="Besnard G."/>
            <person name="Bellafiore S."/>
        </authorList>
    </citation>
    <scope>NUCLEOTIDE SEQUENCE</scope>
    <source>
        <strain evidence="5">VN-18</strain>
    </source>
</reference>
<evidence type="ECO:0000256" key="1">
    <source>
        <dbReference type="ARBA" id="ARBA00006432"/>
    </source>
</evidence>
<dbReference type="GO" id="GO:0017057">
    <property type="term" value="F:6-phosphogluconolactonase activity"/>
    <property type="evidence" value="ECO:0007669"/>
    <property type="project" value="InterPro"/>
</dbReference>
<proteinExistence type="inferred from homology"/>